<dbReference type="EMBL" id="ML977597">
    <property type="protein sequence ID" value="KAF1999272.1"/>
    <property type="molecule type" value="Genomic_DNA"/>
</dbReference>
<reference evidence="1" key="1">
    <citation type="journal article" date="2020" name="Stud. Mycol.">
        <title>101 Dothideomycetes genomes: a test case for predicting lifestyles and emergence of pathogens.</title>
        <authorList>
            <person name="Haridas S."/>
            <person name="Albert R."/>
            <person name="Binder M."/>
            <person name="Bloem J."/>
            <person name="Labutti K."/>
            <person name="Salamov A."/>
            <person name="Andreopoulos B."/>
            <person name="Baker S."/>
            <person name="Barry K."/>
            <person name="Bills G."/>
            <person name="Bluhm B."/>
            <person name="Cannon C."/>
            <person name="Castanera R."/>
            <person name="Culley D."/>
            <person name="Daum C."/>
            <person name="Ezra D."/>
            <person name="Gonzalez J."/>
            <person name="Henrissat B."/>
            <person name="Kuo A."/>
            <person name="Liang C."/>
            <person name="Lipzen A."/>
            <person name="Lutzoni F."/>
            <person name="Magnuson J."/>
            <person name="Mondo S."/>
            <person name="Nolan M."/>
            <person name="Ohm R."/>
            <person name="Pangilinan J."/>
            <person name="Park H.-J."/>
            <person name="Ramirez L."/>
            <person name="Alfaro M."/>
            <person name="Sun H."/>
            <person name="Tritt A."/>
            <person name="Yoshinaga Y."/>
            <person name="Zwiers L.-H."/>
            <person name="Turgeon B."/>
            <person name="Goodwin S."/>
            <person name="Spatafora J."/>
            <person name="Crous P."/>
            <person name="Grigoriev I."/>
        </authorList>
    </citation>
    <scope>NUCLEOTIDE SEQUENCE</scope>
    <source>
        <strain evidence="1">CBS 123094</strain>
    </source>
</reference>
<organism evidence="1 2">
    <name type="scientific">Amniculicola lignicola CBS 123094</name>
    <dbReference type="NCBI Taxonomy" id="1392246"/>
    <lineage>
        <taxon>Eukaryota</taxon>
        <taxon>Fungi</taxon>
        <taxon>Dikarya</taxon>
        <taxon>Ascomycota</taxon>
        <taxon>Pezizomycotina</taxon>
        <taxon>Dothideomycetes</taxon>
        <taxon>Pleosporomycetidae</taxon>
        <taxon>Pleosporales</taxon>
        <taxon>Amniculicolaceae</taxon>
        <taxon>Amniculicola</taxon>
    </lineage>
</organism>
<accession>A0A6A5WC72</accession>
<dbReference type="AlphaFoldDB" id="A0A6A5WC72"/>
<sequence length="131" mass="14639">MPLFEVLSTTPAVQQLTRELASLLPQLVVTQVTTEHEGMRLHQYQQTEKCKELHHTLLKELAQANNIKAVVETCAGVTIPKQQPNEERFAPTLQRLDNGWVQVSPEHVAVVTLIPPEDCPKAVEIQRDGTA</sequence>
<dbReference type="OrthoDB" id="3786121at2759"/>
<proteinExistence type="predicted"/>
<name>A0A6A5WC72_9PLEO</name>
<evidence type="ECO:0000313" key="1">
    <source>
        <dbReference type="EMBL" id="KAF1999272.1"/>
    </source>
</evidence>
<dbReference type="Proteomes" id="UP000799779">
    <property type="component" value="Unassembled WGS sequence"/>
</dbReference>
<keyword evidence="2" id="KW-1185">Reference proteome</keyword>
<evidence type="ECO:0000313" key="2">
    <source>
        <dbReference type="Proteomes" id="UP000799779"/>
    </source>
</evidence>
<protein>
    <submittedName>
        <fullName evidence="1">Uncharacterized protein</fullName>
    </submittedName>
</protein>
<gene>
    <name evidence="1" type="ORF">P154DRAFT_577202</name>
</gene>